<comment type="caution">
    <text evidence="3">The sequence shown here is derived from an EMBL/GenBank/DDBJ whole genome shotgun (WGS) entry which is preliminary data.</text>
</comment>
<keyword evidence="2" id="KW-1133">Transmembrane helix</keyword>
<keyword evidence="2" id="KW-0472">Membrane</keyword>
<protein>
    <submittedName>
        <fullName evidence="3">Uncharacterized protein</fullName>
    </submittedName>
</protein>
<keyword evidence="4" id="KW-1185">Reference proteome</keyword>
<feature type="region of interest" description="Disordered" evidence="1">
    <location>
        <begin position="1"/>
        <end position="27"/>
    </location>
</feature>
<sequence>MAGPRACGGLGAETPAETSGNSRGRDRTRRLVGWRGRWIGTFRWGDLTIPIEKKRCRNVQRCPGGCCLAGKHPKLGYWEKHPGASSRRSRMAAALGVGGLGIGGVVQAEEASVRRSRTAAALGVGGLGVVETEQDGGGARRRRPRRWRRHRGGAGRRQRSASEASASEASSRSVRSKAFSVHFAASKSTTITSCRYKIDYWTISKPVDQQKRPLILSHGVFFFVFHLGAVLGIGSM</sequence>
<evidence type="ECO:0000313" key="3">
    <source>
        <dbReference type="EMBL" id="KAF0929366.1"/>
    </source>
</evidence>
<accession>A0A6G1EXK1</accession>
<feature type="compositionally biased region" description="Basic residues" evidence="1">
    <location>
        <begin position="139"/>
        <end position="159"/>
    </location>
</feature>
<evidence type="ECO:0000256" key="1">
    <source>
        <dbReference type="SAM" id="MobiDB-lite"/>
    </source>
</evidence>
<organism evidence="3 4">
    <name type="scientific">Oryza meyeriana var. granulata</name>
    <dbReference type="NCBI Taxonomy" id="110450"/>
    <lineage>
        <taxon>Eukaryota</taxon>
        <taxon>Viridiplantae</taxon>
        <taxon>Streptophyta</taxon>
        <taxon>Embryophyta</taxon>
        <taxon>Tracheophyta</taxon>
        <taxon>Spermatophyta</taxon>
        <taxon>Magnoliopsida</taxon>
        <taxon>Liliopsida</taxon>
        <taxon>Poales</taxon>
        <taxon>Poaceae</taxon>
        <taxon>BOP clade</taxon>
        <taxon>Oryzoideae</taxon>
        <taxon>Oryzeae</taxon>
        <taxon>Oryzinae</taxon>
        <taxon>Oryza</taxon>
        <taxon>Oryza meyeriana</taxon>
    </lineage>
</organism>
<reference evidence="3 4" key="1">
    <citation type="submission" date="2019-11" db="EMBL/GenBank/DDBJ databases">
        <title>Whole genome sequence of Oryza granulata.</title>
        <authorList>
            <person name="Li W."/>
        </authorList>
    </citation>
    <scope>NUCLEOTIDE SEQUENCE [LARGE SCALE GENOMIC DNA]</scope>
    <source>
        <strain evidence="4">cv. Menghai</strain>
        <tissue evidence="3">Leaf</tissue>
    </source>
</reference>
<name>A0A6G1EXK1_9ORYZ</name>
<feature type="compositionally biased region" description="Gly residues" evidence="1">
    <location>
        <begin position="1"/>
        <end position="11"/>
    </location>
</feature>
<evidence type="ECO:0000313" key="4">
    <source>
        <dbReference type="Proteomes" id="UP000479710"/>
    </source>
</evidence>
<proteinExistence type="predicted"/>
<evidence type="ECO:0000256" key="2">
    <source>
        <dbReference type="SAM" id="Phobius"/>
    </source>
</evidence>
<keyword evidence="2" id="KW-0812">Transmembrane</keyword>
<feature type="transmembrane region" description="Helical" evidence="2">
    <location>
        <begin position="214"/>
        <end position="234"/>
    </location>
</feature>
<feature type="region of interest" description="Disordered" evidence="1">
    <location>
        <begin position="132"/>
        <end position="169"/>
    </location>
</feature>
<dbReference type="Proteomes" id="UP000479710">
    <property type="component" value="Unassembled WGS sequence"/>
</dbReference>
<dbReference type="EMBL" id="SPHZ02000002">
    <property type="protein sequence ID" value="KAF0929366.1"/>
    <property type="molecule type" value="Genomic_DNA"/>
</dbReference>
<dbReference type="AlphaFoldDB" id="A0A6G1EXK1"/>
<gene>
    <name evidence="3" type="ORF">E2562_021394</name>
</gene>